<comment type="caution">
    <text evidence="1">The sequence shown here is derived from an EMBL/GenBank/DDBJ whole genome shotgun (WGS) entry which is preliminary data.</text>
</comment>
<sequence>MEDLKLHDMVALTAALPEHNLRRGEIGVIVDIGPKNRYLVEFVGKNGVPYAMPTVSADGLMRVYLQADLVD</sequence>
<evidence type="ECO:0000313" key="1">
    <source>
        <dbReference type="EMBL" id="RRA98895.1"/>
    </source>
</evidence>
<keyword evidence="2" id="KW-1185">Reference proteome</keyword>
<dbReference type="AlphaFoldDB" id="A0A3P1BDC6"/>
<evidence type="ECO:0000313" key="2">
    <source>
        <dbReference type="Proteomes" id="UP000271925"/>
    </source>
</evidence>
<dbReference type="Proteomes" id="UP000271925">
    <property type="component" value="Unassembled WGS sequence"/>
</dbReference>
<name>A0A3P1BDC6_9BACT</name>
<accession>A0A3P1BDC6</accession>
<proteinExistence type="predicted"/>
<dbReference type="OrthoDB" id="963848at2"/>
<organism evidence="1 2">
    <name type="scientific">Larkinella rosea</name>
    <dbReference type="NCBI Taxonomy" id="2025312"/>
    <lineage>
        <taxon>Bacteria</taxon>
        <taxon>Pseudomonadati</taxon>
        <taxon>Bacteroidota</taxon>
        <taxon>Cytophagia</taxon>
        <taxon>Cytophagales</taxon>
        <taxon>Spirosomataceae</taxon>
        <taxon>Larkinella</taxon>
    </lineage>
</organism>
<protein>
    <submittedName>
        <fullName evidence="1">DUF4926 domain-containing protein</fullName>
    </submittedName>
</protein>
<dbReference type="EMBL" id="RQJO01000015">
    <property type="protein sequence ID" value="RRA98895.1"/>
    <property type="molecule type" value="Genomic_DNA"/>
</dbReference>
<dbReference type="RefSeq" id="WP_124878820.1">
    <property type="nucleotide sequence ID" value="NZ_RQJO01000015.1"/>
</dbReference>
<gene>
    <name evidence="1" type="ORF">EHT25_28315</name>
</gene>
<dbReference type="Pfam" id="PF16277">
    <property type="entry name" value="DUF4926"/>
    <property type="match status" value="1"/>
</dbReference>
<dbReference type="InterPro" id="IPR032568">
    <property type="entry name" value="DUF4926"/>
</dbReference>
<reference evidence="1 2" key="1">
    <citation type="submission" date="2018-11" db="EMBL/GenBank/DDBJ databases">
        <authorList>
            <person name="Zhou Z."/>
            <person name="Wang G."/>
        </authorList>
    </citation>
    <scope>NUCLEOTIDE SEQUENCE [LARGE SCALE GENOMIC DNA]</scope>
    <source>
        <strain evidence="1 2">KCTC52004</strain>
    </source>
</reference>